<dbReference type="KEGG" id="epa:110235030"/>
<dbReference type="GeneID" id="110235030"/>
<accession>A0A913WYK0</accession>
<name>A0A913WYK0_EXADI</name>
<organism evidence="3 4">
    <name type="scientific">Exaiptasia diaphana</name>
    <name type="common">Tropical sea anemone</name>
    <name type="synonym">Aiptasia pulchella</name>
    <dbReference type="NCBI Taxonomy" id="2652724"/>
    <lineage>
        <taxon>Eukaryota</taxon>
        <taxon>Metazoa</taxon>
        <taxon>Cnidaria</taxon>
        <taxon>Anthozoa</taxon>
        <taxon>Hexacorallia</taxon>
        <taxon>Actiniaria</taxon>
        <taxon>Aiptasiidae</taxon>
        <taxon>Exaiptasia</taxon>
    </lineage>
</organism>
<feature type="region of interest" description="Disordered" evidence="2">
    <location>
        <begin position="153"/>
        <end position="189"/>
    </location>
</feature>
<evidence type="ECO:0000256" key="2">
    <source>
        <dbReference type="SAM" id="MobiDB-lite"/>
    </source>
</evidence>
<evidence type="ECO:0000313" key="3">
    <source>
        <dbReference type="EnsemblMetazoa" id="XP_020896108.1"/>
    </source>
</evidence>
<protein>
    <submittedName>
        <fullName evidence="3">Uncharacterized protein</fullName>
    </submittedName>
</protein>
<reference evidence="3" key="1">
    <citation type="submission" date="2022-11" db="UniProtKB">
        <authorList>
            <consortium name="EnsemblMetazoa"/>
        </authorList>
    </citation>
    <scope>IDENTIFICATION</scope>
</reference>
<feature type="compositionally biased region" description="Basic residues" evidence="2">
    <location>
        <begin position="175"/>
        <end position="189"/>
    </location>
</feature>
<sequence length="232" mass="25960">MGFAVVSWKTQNGVPLEKEEFEAIALAKVIMMNNGKKEKGADVTMVYQKVLWGGTIHSLHDTKKEACDELNKEVPQVKTPVQQKRARKQKDYGDQYVEEISDAENNDETPKSSKGKASKKRQRTAAVDEITEKCDAIIVNEILNPVPPRVNLAEKEVSSDSDRESDGCSGNQPTKLKHPRFGGKQPKKHTLPKCISQDCKKVKLELDDTKKELEAVKQDLSKALDKISKCKL</sequence>
<evidence type="ECO:0000256" key="1">
    <source>
        <dbReference type="SAM" id="Coils"/>
    </source>
</evidence>
<keyword evidence="4" id="KW-1185">Reference proteome</keyword>
<dbReference type="AlphaFoldDB" id="A0A913WYK0"/>
<feature type="coiled-coil region" evidence="1">
    <location>
        <begin position="199"/>
        <end position="226"/>
    </location>
</feature>
<keyword evidence="1" id="KW-0175">Coiled coil</keyword>
<proteinExistence type="predicted"/>
<dbReference type="OrthoDB" id="10466920at2759"/>
<dbReference type="Proteomes" id="UP000887567">
    <property type="component" value="Unplaced"/>
</dbReference>
<feature type="compositionally biased region" description="Basic residues" evidence="2">
    <location>
        <begin position="113"/>
        <end position="123"/>
    </location>
</feature>
<feature type="region of interest" description="Disordered" evidence="2">
    <location>
        <begin position="99"/>
        <end position="125"/>
    </location>
</feature>
<dbReference type="RefSeq" id="XP_020896108.1">
    <property type="nucleotide sequence ID" value="XM_021040449.2"/>
</dbReference>
<feature type="compositionally biased region" description="Basic and acidic residues" evidence="2">
    <location>
        <begin position="153"/>
        <end position="166"/>
    </location>
</feature>
<dbReference type="EnsemblMetazoa" id="XM_021040449.2">
    <property type="protein sequence ID" value="XP_020896108.1"/>
    <property type="gene ID" value="LOC110235030"/>
</dbReference>
<evidence type="ECO:0000313" key="4">
    <source>
        <dbReference type="Proteomes" id="UP000887567"/>
    </source>
</evidence>